<keyword evidence="1" id="KW-0732">Signal</keyword>
<dbReference type="EMBL" id="WKJM01000008">
    <property type="protein sequence ID" value="MRX08566.1"/>
    <property type="molecule type" value="Genomic_DNA"/>
</dbReference>
<keyword evidence="3" id="KW-1185">Reference proteome</keyword>
<dbReference type="AlphaFoldDB" id="A0A6L5QFR1"/>
<sequence>MTRRFLYLLPALALCAAAMAGAAEESPLTQQATTAFWLGDFAALEQQNALLRQPGHVGADGVLEIELFRIGLNKVTEATPKDQEAYLTELEKLTLQWTVERPSSALAHVLYARTLTAHAWSYRGGGYVKDVPPEAWKEFDAYLRRAAQHLLDHAEVAMTDSYAHITLLEIGKAMDWNDQQTWNVINDGLKRNPDDISLYMTALTQMLPKWGGDARRLDQFIRRATEQSKAQFGTGMYARLYSAAAERDYGHALFQASLVDWPTLKHSYQDMLERYPSVARRNRYAYMACLAKDKPTMQAQLDALGDKVDAASWGPNPQRSLEGCLRWAREG</sequence>
<evidence type="ECO:0000313" key="2">
    <source>
        <dbReference type="EMBL" id="MRX08566.1"/>
    </source>
</evidence>
<protein>
    <submittedName>
        <fullName evidence="2">DUF4034 domain-containing protein</fullName>
    </submittedName>
</protein>
<proteinExistence type="predicted"/>
<evidence type="ECO:0000313" key="3">
    <source>
        <dbReference type="Proteomes" id="UP000481037"/>
    </source>
</evidence>
<organism evidence="2 3">
    <name type="scientific">Duganella alba</name>
    <dbReference type="NCBI Taxonomy" id="2666081"/>
    <lineage>
        <taxon>Bacteria</taxon>
        <taxon>Pseudomonadati</taxon>
        <taxon>Pseudomonadota</taxon>
        <taxon>Betaproteobacteria</taxon>
        <taxon>Burkholderiales</taxon>
        <taxon>Oxalobacteraceae</taxon>
        <taxon>Telluria group</taxon>
        <taxon>Duganella</taxon>
    </lineage>
</organism>
<accession>A0A6L5QFR1</accession>
<gene>
    <name evidence="2" type="ORF">GJ697_12020</name>
</gene>
<comment type="caution">
    <text evidence="2">The sequence shown here is derived from an EMBL/GenBank/DDBJ whole genome shotgun (WGS) entry which is preliminary data.</text>
</comment>
<dbReference type="RefSeq" id="WP_154364995.1">
    <property type="nucleotide sequence ID" value="NZ_WKJM01000008.1"/>
</dbReference>
<dbReference type="Proteomes" id="UP000481037">
    <property type="component" value="Unassembled WGS sequence"/>
</dbReference>
<feature type="chain" id="PRO_5026790307" evidence="1">
    <location>
        <begin position="23"/>
        <end position="331"/>
    </location>
</feature>
<evidence type="ECO:0000256" key="1">
    <source>
        <dbReference type="SAM" id="SignalP"/>
    </source>
</evidence>
<feature type="signal peptide" evidence="1">
    <location>
        <begin position="1"/>
        <end position="22"/>
    </location>
</feature>
<name>A0A6L5QFR1_9BURK</name>
<reference evidence="2 3" key="1">
    <citation type="submission" date="2019-11" db="EMBL/GenBank/DDBJ databases">
        <title>Novel species isolated from a subtropical stream in China.</title>
        <authorList>
            <person name="Lu H."/>
        </authorList>
    </citation>
    <scope>NUCLEOTIDE SEQUENCE [LARGE SCALE GENOMIC DNA]</scope>
    <source>
        <strain evidence="2 3">FT25W</strain>
    </source>
</reference>